<name>A0A843Y3X1_9BACT</name>
<protein>
    <submittedName>
        <fullName evidence="1">Uncharacterized protein</fullName>
    </submittedName>
</protein>
<dbReference type="Proteomes" id="UP000406735">
    <property type="component" value="Unassembled WGS sequence"/>
</dbReference>
<accession>A0A843Y3X1</accession>
<evidence type="ECO:0000313" key="1">
    <source>
        <dbReference type="EMBL" id="MQN09883.1"/>
    </source>
</evidence>
<sequence length="164" mass="18447">MEIRVSVLGKVAYKERESREDAEKAELYPFGEGVYAVMDGENFVELRVVSGKKHSDEKGDYYACVDNYWVHGKISNSATIIEHEERLKDYIDKCFGRLEAIVKKTNDCISSVSEELDGFMSNSQDDFCSIEKSLERIEKDGVGSGKGISEKTLLSAIEIVSKQK</sequence>
<dbReference type="AlphaFoldDB" id="A0A843Y3X1"/>
<dbReference type="RefSeq" id="WP_153079851.1">
    <property type="nucleotide sequence ID" value="NZ_JBALJY010000028.1"/>
</dbReference>
<organism evidence="1 2">
    <name type="scientific">Segatella copri</name>
    <dbReference type="NCBI Taxonomy" id="165179"/>
    <lineage>
        <taxon>Bacteria</taxon>
        <taxon>Pseudomonadati</taxon>
        <taxon>Bacteroidota</taxon>
        <taxon>Bacteroidia</taxon>
        <taxon>Bacteroidales</taxon>
        <taxon>Prevotellaceae</taxon>
        <taxon>Segatella</taxon>
    </lineage>
</organism>
<comment type="caution">
    <text evidence="1">The sequence shown here is derived from an EMBL/GenBank/DDBJ whole genome shotgun (WGS) entry which is preliminary data.</text>
</comment>
<reference evidence="1 2" key="1">
    <citation type="submission" date="2019-09" db="EMBL/GenBank/DDBJ databases">
        <title>Distinct polysaccharide growth profiles of human intestinal Prevotella copri isolates.</title>
        <authorList>
            <person name="Fehlner-Peach H."/>
            <person name="Magnabosco C."/>
            <person name="Raghavan V."/>
            <person name="Scher J.U."/>
            <person name="Tett A."/>
            <person name="Cox L.M."/>
            <person name="Gottsegen C."/>
            <person name="Watters A."/>
            <person name="Wiltshire- Gordon J.D."/>
            <person name="Segata N."/>
            <person name="Bonneau R."/>
            <person name="Littman D.R."/>
        </authorList>
    </citation>
    <scope>NUCLEOTIDE SEQUENCE [LARGE SCALE GENOMIC DNA]</scope>
    <source>
        <strain evidence="2">iK21513</strain>
    </source>
</reference>
<evidence type="ECO:0000313" key="2">
    <source>
        <dbReference type="Proteomes" id="UP000406735"/>
    </source>
</evidence>
<proteinExistence type="predicted"/>
<gene>
    <name evidence="1" type="ORF">F7D97_08120</name>
</gene>
<dbReference type="EMBL" id="VZCY01000068">
    <property type="protein sequence ID" value="MQN09883.1"/>
    <property type="molecule type" value="Genomic_DNA"/>
</dbReference>